<dbReference type="Pfam" id="PF21760">
    <property type="entry name" value="SecD_1st"/>
    <property type="match status" value="1"/>
</dbReference>
<dbReference type="EMBL" id="LBSV01000008">
    <property type="protein sequence ID" value="KKQ25434.1"/>
    <property type="molecule type" value="Genomic_DNA"/>
</dbReference>
<dbReference type="AlphaFoldDB" id="A0A0G0IMJ1"/>
<organism evidence="13 14">
    <name type="scientific">Candidatus Roizmanbacteria bacterium GW2011_GWC2_37_13</name>
    <dbReference type="NCBI Taxonomy" id="1618486"/>
    <lineage>
        <taxon>Bacteria</taxon>
        <taxon>Candidatus Roizmaniibacteriota</taxon>
    </lineage>
</organism>
<accession>A0A0G0IMJ1</accession>
<gene>
    <name evidence="9" type="primary">secD</name>
    <name evidence="13" type="ORF">US40_C0008G0028</name>
</gene>
<dbReference type="Pfam" id="PF22599">
    <property type="entry name" value="SecDF_P1_head"/>
    <property type="match status" value="1"/>
</dbReference>
<reference evidence="13 14" key="1">
    <citation type="journal article" date="2015" name="Nature">
        <title>rRNA introns, odd ribosomes, and small enigmatic genomes across a large radiation of phyla.</title>
        <authorList>
            <person name="Brown C.T."/>
            <person name="Hug L.A."/>
            <person name="Thomas B.C."/>
            <person name="Sharon I."/>
            <person name="Castelle C.J."/>
            <person name="Singh A."/>
            <person name="Wilkins M.J."/>
            <person name="Williams K.H."/>
            <person name="Banfield J.F."/>
        </authorList>
    </citation>
    <scope>NUCLEOTIDE SEQUENCE [LARGE SCALE GENOMIC DNA]</scope>
</reference>
<keyword evidence="7 9" id="KW-0811">Translocation</keyword>
<dbReference type="Gene3D" id="3.30.70.3400">
    <property type="match status" value="1"/>
</dbReference>
<dbReference type="InterPro" id="IPR048631">
    <property type="entry name" value="SecD_1st"/>
</dbReference>
<keyword evidence="6 9" id="KW-1133">Transmembrane helix</keyword>
<dbReference type="InterPro" id="IPR054384">
    <property type="entry name" value="SecDF_P1_head"/>
</dbReference>
<proteinExistence type="inferred from homology"/>
<dbReference type="InterPro" id="IPR022813">
    <property type="entry name" value="SecD/SecF_arch_bac"/>
</dbReference>
<evidence type="ECO:0000256" key="6">
    <source>
        <dbReference type="ARBA" id="ARBA00022989"/>
    </source>
</evidence>
<name>A0A0G0IMJ1_9BACT</name>
<dbReference type="PANTHER" id="PTHR30081">
    <property type="entry name" value="PROTEIN-EXPORT MEMBRANE PROTEIN SEC"/>
    <property type="match status" value="1"/>
</dbReference>
<evidence type="ECO:0000256" key="5">
    <source>
        <dbReference type="ARBA" id="ARBA00022927"/>
    </source>
</evidence>
<comment type="subunit">
    <text evidence="9">Forms a complex with SecF. Part of the essential Sec protein translocation apparatus which comprises SecA, SecYEG and auxiliary proteins SecDF. Other proteins may also be involved.</text>
</comment>
<evidence type="ECO:0000256" key="1">
    <source>
        <dbReference type="ARBA" id="ARBA00004651"/>
    </source>
</evidence>
<dbReference type="InterPro" id="IPR005791">
    <property type="entry name" value="SecD"/>
</dbReference>
<dbReference type="GO" id="GO:0006605">
    <property type="term" value="P:protein targeting"/>
    <property type="evidence" value="ECO:0007669"/>
    <property type="project" value="UniProtKB-UniRule"/>
</dbReference>
<dbReference type="NCBIfam" id="TIGR00916">
    <property type="entry name" value="2A0604s01"/>
    <property type="match status" value="1"/>
</dbReference>
<evidence type="ECO:0000313" key="14">
    <source>
        <dbReference type="Proteomes" id="UP000034917"/>
    </source>
</evidence>
<dbReference type="SUPFAM" id="SSF82866">
    <property type="entry name" value="Multidrug efflux transporter AcrB transmembrane domain"/>
    <property type="match status" value="1"/>
</dbReference>
<evidence type="ECO:0000256" key="2">
    <source>
        <dbReference type="ARBA" id="ARBA00022448"/>
    </source>
</evidence>
<comment type="subcellular location">
    <subcellularLocation>
        <location evidence="1 9">Cell membrane</location>
        <topology evidence="1 9">Multi-pass membrane protein</topology>
    </subcellularLocation>
</comment>
<dbReference type="Pfam" id="PF02355">
    <property type="entry name" value="SecD_SecF_C"/>
    <property type="match status" value="1"/>
</dbReference>
<sequence>MTKFLKIVFLLFIIAAIIWIDLPEIIRSKYKITSSLNFSFFGLKIRKDFKTSFGLDLKGGSHLVFEADTKKVKSEDLQDALSSARDIIEKRVNFFGVSEPTVQNLKSGSNYRIGVDLPGVEKVDEAIALIGRTAQLTFREEKILDEKVASPTPVLVETGLTGKHIKKANVDFNQQDGKPQVGLSFNSEGSKLFGDITKRNIGKPLAIVVDNFLVSAPTVQQAILDGSAVITGNFTVDEAKKLAIAINSGALPLSIKLVEQKNIGPTLGASEVKKSVYAGLIGLTAVLLFMIFYYGKLGLIASLALIIYGLISMAIFRTIPVVLTLPGVAGFILSIGMAVDSNILIFERIKEELRKGREFDIAVRLGFGRAIDAIKDANVTTLTVAFILFNPLNWEFLPQFGMVRGFALTLAIGVATSLFTGVVITKRLINVFYKLKVKS</sequence>
<dbReference type="InterPro" id="IPR055344">
    <property type="entry name" value="SecD_SecF_C_bact"/>
</dbReference>
<evidence type="ECO:0000256" key="3">
    <source>
        <dbReference type="ARBA" id="ARBA00022475"/>
    </source>
</evidence>
<dbReference type="PATRIC" id="fig|1618486.3.peg.675"/>
<evidence type="ECO:0000256" key="4">
    <source>
        <dbReference type="ARBA" id="ARBA00022692"/>
    </source>
</evidence>
<keyword evidence="8 9" id="KW-0472">Membrane</keyword>
<dbReference type="PRINTS" id="PR00702">
    <property type="entry name" value="ACRIFLAVINRP"/>
</dbReference>
<dbReference type="GO" id="GO:0065002">
    <property type="term" value="P:intracellular protein transmembrane transport"/>
    <property type="evidence" value="ECO:0007669"/>
    <property type="project" value="UniProtKB-UniRule"/>
</dbReference>
<feature type="transmembrane region" description="Helical" evidence="9">
    <location>
        <begin position="325"/>
        <end position="346"/>
    </location>
</feature>
<evidence type="ECO:0000259" key="10">
    <source>
        <dbReference type="Pfam" id="PF02355"/>
    </source>
</evidence>
<evidence type="ECO:0000256" key="7">
    <source>
        <dbReference type="ARBA" id="ARBA00023010"/>
    </source>
</evidence>
<dbReference type="Gene3D" id="3.30.1360.200">
    <property type="match status" value="1"/>
</dbReference>
<keyword evidence="4 9" id="KW-0812">Transmembrane</keyword>
<dbReference type="GO" id="GO:0015450">
    <property type="term" value="F:protein-transporting ATPase activity"/>
    <property type="evidence" value="ECO:0007669"/>
    <property type="project" value="InterPro"/>
</dbReference>
<comment type="similarity">
    <text evidence="9">Belongs to the SecD/SecF family. SecD subfamily.</text>
</comment>
<evidence type="ECO:0000313" key="13">
    <source>
        <dbReference type="EMBL" id="KKQ25434.1"/>
    </source>
</evidence>
<feature type="domain" description="Protein export membrane protein SecD/SecF C-terminal" evidence="10">
    <location>
        <begin position="254"/>
        <end position="431"/>
    </location>
</feature>
<feature type="domain" description="SecDF P1 head subdomain" evidence="12">
    <location>
        <begin position="150"/>
        <end position="252"/>
    </location>
</feature>
<dbReference type="InterPro" id="IPR001036">
    <property type="entry name" value="Acrflvin-R"/>
</dbReference>
<comment type="caution">
    <text evidence="13">The sequence shown here is derived from an EMBL/GenBank/DDBJ whole genome shotgun (WGS) entry which is preliminary data.</text>
</comment>
<dbReference type="Gene3D" id="1.20.1640.10">
    <property type="entry name" value="Multidrug efflux transporter AcrB transmembrane domain"/>
    <property type="match status" value="1"/>
</dbReference>
<keyword evidence="5 9" id="KW-0653">Protein transport</keyword>
<comment type="function">
    <text evidence="9">Part of the Sec protein translocase complex. Interacts with the SecYEG preprotein conducting channel. SecDF uses the proton motive force (PMF) to complete protein translocation after the ATP-dependent function of SecA.</text>
</comment>
<evidence type="ECO:0000259" key="11">
    <source>
        <dbReference type="Pfam" id="PF21760"/>
    </source>
</evidence>
<evidence type="ECO:0000256" key="8">
    <source>
        <dbReference type="ARBA" id="ARBA00023136"/>
    </source>
</evidence>
<dbReference type="InterPro" id="IPR048634">
    <property type="entry name" value="SecD_SecF_C"/>
</dbReference>
<dbReference type="GO" id="GO:0043952">
    <property type="term" value="P:protein transport by the Sec complex"/>
    <property type="evidence" value="ECO:0007669"/>
    <property type="project" value="UniProtKB-UniRule"/>
</dbReference>
<keyword evidence="3 9" id="KW-1003">Cell membrane</keyword>
<feature type="transmembrane region" description="Helical" evidence="9">
    <location>
        <begin position="299"/>
        <end position="319"/>
    </location>
</feature>
<dbReference type="GO" id="GO:0005886">
    <property type="term" value="C:plasma membrane"/>
    <property type="evidence" value="ECO:0007669"/>
    <property type="project" value="UniProtKB-SubCell"/>
</dbReference>
<feature type="transmembrane region" description="Helical" evidence="9">
    <location>
        <begin position="276"/>
        <end position="294"/>
    </location>
</feature>
<feature type="transmembrane region" description="Helical" evidence="9">
    <location>
        <begin position="406"/>
        <end position="429"/>
    </location>
</feature>
<feature type="domain" description="Protein translocase subunit SecDF P1" evidence="11">
    <location>
        <begin position="82"/>
        <end position="141"/>
    </location>
</feature>
<keyword evidence="2 9" id="KW-0813">Transport</keyword>
<dbReference type="Proteomes" id="UP000034917">
    <property type="component" value="Unassembled WGS sequence"/>
</dbReference>
<comment type="caution">
    <text evidence="9">Lacks conserved residue(s) required for the propagation of feature annotation.</text>
</comment>
<evidence type="ECO:0000256" key="9">
    <source>
        <dbReference type="HAMAP-Rule" id="MF_01463"/>
    </source>
</evidence>
<evidence type="ECO:0000259" key="12">
    <source>
        <dbReference type="Pfam" id="PF22599"/>
    </source>
</evidence>
<protein>
    <recommendedName>
        <fullName evidence="9">Protein translocase subunit SecD</fullName>
    </recommendedName>
</protein>
<dbReference type="HAMAP" id="MF_01463_B">
    <property type="entry name" value="SecD_B"/>
    <property type="match status" value="1"/>
</dbReference>
<dbReference type="PANTHER" id="PTHR30081:SF1">
    <property type="entry name" value="PROTEIN TRANSLOCASE SUBUNIT SECD"/>
    <property type="match status" value="1"/>
</dbReference>
<dbReference type="NCBIfam" id="TIGR01129">
    <property type="entry name" value="secD"/>
    <property type="match status" value="1"/>
</dbReference>